<dbReference type="AlphaFoldDB" id="A0A7J8ET72"/>
<dbReference type="EMBL" id="JACASF010000013">
    <property type="protein sequence ID" value="KAF6438748.1"/>
    <property type="molecule type" value="Genomic_DNA"/>
</dbReference>
<accession>A0A7J8ET72</accession>
<evidence type="ECO:0000256" key="3">
    <source>
        <dbReference type="SAM" id="MobiDB-lite"/>
    </source>
</evidence>
<dbReference type="PRINTS" id="PR00770">
    <property type="entry name" value="EMAJORBASICP"/>
</dbReference>
<feature type="signal peptide" evidence="4">
    <location>
        <begin position="1"/>
        <end position="17"/>
    </location>
</feature>
<evidence type="ECO:0000256" key="2">
    <source>
        <dbReference type="ARBA" id="ARBA00023157"/>
    </source>
</evidence>
<feature type="chain" id="PRO_5029583575" evidence="4">
    <location>
        <begin position="18"/>
        <end position="223"/>
    </location>
</feature>
<keyword evidence="1" id="KW-0430">Lectin</keyword>
<evidence type="ECO:0000256" key="1">
    <source>
        <dbReference type="ARBA" id="ARBA00022734"/>
    </source>
</evidence>
<dbReference type="InterPro" id="IPR002352">
    <property type="entry name" value="Eosinophil_major_basic"/>
</dbReference>
<feature type="compositionally biased region" description="Low complexity" evidence="3">
    <location>
        <begin position="59"/>
        <end position="71"/>
    </location>
</feature>
<dbReference type="InterPro" id="IPR018378">
    <property type="entry name" value="C-type_lectin_CS"/>
</dbReference>
<dbReference type="InterPro" id="IPR050111">
    <property type="entry name" value="C-type_lectin/snaclec_domain"/>
</dbReference>
<evidence type="ECO:0000313" key="7">
    <source>
        <dbReference type="Proteomes" id="UP000550707"/>
    </source>
</evidence>
<feature type="compositionally biased region" description="Acidic residues" evidence="3">
    <location>
        <begin position="72"/>
        <end position="88"/>
    </location>
</feature>
<name>A0A7J8ET72_MOLMO</name>
<organism evidence="6 7">
    <name type="scientific">Molossus molossus</name>
    <name type="common">Pallas' mastiff bat</name>
    <name type="synonym">Vespertilio molossus</name>
    <dbReference type="NCBI Taxonomy" id="27622"/>
    <lineage>
        <taxon>Eukaryota</taxon>
        <taxon>Metazoa</taxon>
        <taxon>Chordata</taxon>
        <taxon>Craniata</taxon>
        <taxon>Vertebrata</taxon>
        <taxon>Euteleostomi</taxon>
        <taxon>Mammalia</taxon>
        <taxon>Eutheria</taxon>
        <taxon>Laurasiatheria</taxon>
        <taxon>Chiroptera</taxon>
        <taxon>Yangochiroptera</taxon>
        <taxon>Molossidae</taxon>
        <taxon>Molossus</taxon>
    </lineage>
</organism>
<keyword evidence="4" id="KW-0732">Signal</keyword>
<dbReference type="Pfam" id="PF00059">
    <property type="entry name" value="Lectin_C"/>
    <property type="match status" value="1"/>
</dbReference>
<sequence>MKHQLLLPLLLLGTVAALHLGNDVLHLDSQDTEADLSQDLEGSGEQKEELVLTKEVIQSEQEQMNSSSSQNDFEDEEDMESDPSDLDENLQCPRTEDTVEILGSPQCKTCRYLLVRTLKTFRGARRTCSRCYRGCLVSIHNLSFNNRMKCLTNGVNQGQVWIGGRFRVWNRQFRWIDGSRVDYTNWAAGQPWNGRGRCVTLCTAGGQWRRSGCRKRRPFICSY</sequence>
<dbReference type="InterPro" id="IPR016186">
    <property type="entry name" value="C-type_lectin-like/link_sf"/>
</dbReference>
<dbReference type="InParanoid" id="A0A7J8ET72"/>
<feature type="domain" description="C-type lectin" evidence="5">
    <location>
        <begin position="112"/>
        <end position="222"/>
    </location>
</feature>
<evidence type="ECO:0000256" key="4">
    <source>
        <dbReference type="SAM" id="SignalP"/>
    </source>
</evidence>
<keyword evidence="2" id="KW-1015">Disulfide bond</keyword>
<dbReference type="SUPFAM" id="SSF56436">
    <property type="entry name" value="C-type lectin-like"/>
    <property type="match status" value="1"/>
</dbReference>
<evidence type="ECO:0000259" key="5">
    <source>
        <dbReference type="PROSITE" id="PS50041"/>
    </source>
</evidence>
<dbReference type="PROSITE" id="PS50041">
    <property type="entry name" value="C_TYPE_LECTIN_2"/>
    <property type="match status" value="1"/>
</dbReference>
<feature type="region of interest" description="Disordered" evidence="3">
    <location>
        <begin position="59"/>
        <end position="89"/>
    </location>
</feature>
<gene>
    <name evidence="6" type="ORF">HJG59_014778</name>
</gene>
<dbReference type="PANTHER" id="PTHR22803">
    <property type="entry name" value="MANNOSE, PHOSPHOLIPASE, LECTIN RECEPTOR RELATED"/>
    <property type="match status" value="1"/>
</dbReference>
<dbReference type="Gene3D" id="3.10.100.10">
    <property type="entry name" value="Mannose-Binding Protein A, subunit A"/>
    <property type="match status" value="1"/>
</dbReference>
<dbReference type="FunCoup" id="A0A7J8ET72">
    <property type="interactions" value="33"/>
</dbReference>
<protein>
    <submittedName>
        <fullName evidence="6">Proteoglycan 3, pro eosinophil major basic protein 2</fullName>
    </submittedName>
</protein>
<dbReference type="Proteomes" id="UP000550707">
    <property type="component" value="Unassembled WGS sequence"/>
</dbReference>
<comment type="caution">
    <text evidence="6">The sequence shown here is derived from an EMBL/GenBank/DDBJ whole genome shotgun (WGS) entry which is preliminary data.</text>
</comment>
<dbReference type="OrthoDB" id="6369810at2759"/>
<dbReference type="PROSITE" id="PS00615">
    <property type="entry name" value="C_TYPE_LECTIN_1"/>
    <property type="match status" value="1"/>
</dbReference>
<reference evidence="6 7" key="1">
    <citation type="journal article" date="2020" name="Nature">
        <title>Six reference-quality genomes reveal evolution of bat adaptations.</title>
        <authorList>
            <person name="Jebb D."/>
            <person name="Huang Z."/>
            <person name="Pippel M."/>
            <person name="Hughes G.M."/>
            <person name="Lavrichenko K."/>
            <person name="Devanna P."/>
            <person name="Winkler S."/>
            <person name="Jermiin L.S."/>
            <person name="Skirmuntt E.C."/>
            <person name="Katzourakis A."/>
            <person name="Burkitt-Gray L."/>
            <person name="Ray D.A."/>
            <person name="Sullivan K.A.M."/>
            <person name="Roscito J.G."/>
            <person name="Kirilenko B.M."/>
            <person name="Davalos L.M."/>
            <person name="Corthals A.P."/>
            <person name="Power M.L."/>
            <person name="Jones G."/>
            <person name="Ransome R.D."/>
            <person name="Dechmann D.K.N."/>
            <person name="Locatelli A.G."/>
            <person name="Puechmaille S.J."/>
            <person name="Fedrigo O."/>
            <person name="Jarvis E.D."/>
            <person name="Hiller M."/>
            <person name="Vernes S.C."/>
            <person name="Myers E.W."/>
            <person name="Teeling E.C."/>
        </authorList>
    </citation>
    <scope>NUCLEOTIDE SEQUENCE [LARGE SCALE GENOMIC DNA]</scope>
    <source>
        <strain evidence="6">MMolMol1</strain>
        <tissue evidence="6">Muscle</tissue>
    </source>
</reference>
<dbReference type="InterPro" id="IPR016187">
    <property type="entry name" value="CTDL_fold"/>
</dbReference>
<proteinExistence type="predicted"/>
<dbReference type="InterPro" id="IPR001304">
    <property type="entry name" value="C-type_lectin-like"/>
</dbReference>
<keyword evidence="7" id="KW-1185">Reference proteome</keyword>
<dbReference type="GO" id="GO:0006955">
    <property type="term" value="P:immune response"/>
    <property type="evidence" value="ECO:0007669"/>
    <property type="project" value="InterPro"/>
</dbReference>
<dbReference type="SMART" id="SM00034">
    <property type="entry name" value="CLECT"/>
    <property type="match status" value="1"/>
</dbReference>
<dbReference type="GO" id="GO:0030246">
    <property type="term" value="F:carbohydrate binding"/>
    <property type="evidence" value="ECO:0007669"/>
    <property type="project" value="UniProtKB-KW"/>
</dbReference>
<evidence type="ECO:0000313" key="6">
    <source>
        <dbReference type="EMBL" id="KAF6438748.1"/>
    </source>
</evidence>